<evidence type="ECO:0000313" key="4">
    <source>
        <dbReference type="Proteomes" id="UP000587586"/>
    </source>
</evidence>
<organism evidence="3 4">
    <name type="scientific">Geomonas limicola</name>
    <dbReference type="NCBI Taxonomy" id="2740186"/>
    <lineage>
        <taxon>Bacteria</taxon>
        <taxon>Pseudomonadati</taxon>
        <taxon>Thermodesulfobacteriota</taxon>
        <taxon>Desulfuromonadia</taxon>
        <taxon>Geobacterales</taxon>
        <taxon>Geobacteraceae</taxon>
        <taxon>Geomonas</taxon>
    </lineage>
</organism>
<name>A0A6V8N7F6_9BACT</name>
<dbReference type="SUPFAM" id="SSF53955">
    <property type="entry name" value="Lysozyme-like"/>
    <property type="match status" value="1"/>
</dbReference>
<dbReference type="Pfam" id="PF01464">
    <property type="entry name" value="SLT"/>
    <property type="match status" value="1"/>
</dbReference>
<dbReference type="Proteomes" id="UP000587586">
    <property type="component" value="Unassembled WGS sequence"/>
</dbReference>
<dbReference type="AlphaFoldDB" id="A0A6V8N7F6"/>
<comment type="caution">
    <text evidence="3">The sequence shown here is derived from an EMBL/GenBank/DDBJ whole genome shotgun (WGS) entry which is preliminary data.</text>
</comment>
<dbReference type="Gene3D" id="1.10.530.10">
    <property type="match status" value="1"/>
</dbReference>
<dbReference type="RefSeq" id="WP_183360812.1">
    <property type="nucleotide sequence ID" value="NZ_BLXZ01000003.1"/>
</dbReference>
<reference evidence="4" key="1">
    <citation type="submission" date="2020-06" db="EMBL/GenBank/DDBJ databases">
        <title>Draft genomic sequecing of Geomonas sp. Red745.</title>
        <authorList>
            <person name="Itoh H."/>
            <person name="Xu Z.X."/>
            <person name="Ushijima N."/>
            <person name="Masuda Y."/>
            <person name="Shiratori Y."/>
            <person name="Senoo K."/>
        </authorList>
    </citation>
    <scope>NUCLEOTIDE SEQUENCE [LARGE SCALE GENOMIC DNA]</scope>
    <source>
        <strain evidence="4">Red745</strain>
    </source>
</reference>
<dbReference type="PROSITE" id="PS51257">
    <property type="entry name" value="PROKAR_LIPOPROTEIN"/>
    <property type="match status" value="1"/>
</dbReference>
<keyword evidence="1" id="KW-0732">Signal</keyword>
<dbReference type="InterPro" id="IPR023346">
    <property type="entry name" value="Lysozyme-like_dom_sf"/>
</dbReference>
<keyword evidence="4" id="KW-1185">Reference proteome</keyword>
<sequence>MKRTIVSLVAVLFLSTSCDQSHMQQTQAPLQPGLSPWDRDLIARESEEKSNATGPARQPVQVQPFQDDDAVEVRRKQIPAISATFARRTTPERAQWLAELCFKKTIGTTLTPLDLAEIALAETGGHRLSSRAVSPRGALGVWQLMPERARSHGFHPSEMRDDEKCADAAVRELKEKLTMAGGNLSKAKRYYCGTGPAAAAYDKLRKRFRAEILRELEKGFQERGLLVQAASHG</sequence>
<feature type="domain" description="Transglycosylase SLT" evidence="2">
    <location>
        <begin position="128"/>
        <end position="197"/>
    </location>
</feature>
<evidence type="ECO:0000256" key="1">
    <source>
        <dbReference type="SAM" id="SignalP"/>
    </source>
</evidence>
<gene>
    <name evidence="3" type="ORF">GMLC_18790</name>
</gene>
<dbReference type="InterPro" id="IPR008258">
    <property type="entry name" value="Transglycosylase_SLT_dom_1"/>
</dbReference>
<proteinExistence type="predicted"/>
<protein>
    <submittedName>
        <fullName evidence="3">Lytic transglycosylase</fullName>
    </submittedName>
</protein>
<feature type="chain" id="PRO_5028338155" evidence="1">
    <location>
        <begin position="24"/>
        <end position="233"/>
    </location>
</feature>
<feature type="signal peptide" evidence="1">
    <location>
        <begin position="1"/>
        <end position="23"/>
    </location>
</feature>
<evidence type="ECO:0000259" key="2">
    <source>
        <dbReference type="Pfam" id="PF01464"/>
    </source>
</evidence>
<accession>A0A6V8N7F6</accession>
<dbReference type="EMBL" id="BLXZ01000003">
    <property type="protein sequence ID" value="GFO68300.1"/>
    <property type="molecule type" value="Genomic_DNA"/>
</dbReference>
<evidence type="ECO:0000313" key="3">
    <source>
        <dbReference type="EMBL" id="GFO68300.1"/>
    </source>
</evidence>